<feature type="domain" description="NAD-dependent epimerase/dehydratase" evidence="1">
    <location>
        <begin position="10"/>
        <end position="223"/>
    </location>
</feature>
<dbReference type="InterPro" id="IPR050177">
    <property type="entry name" value="Lipid_A_modif_metabolic_enz"/>
</dbReference>
<dbReference type="EMBL" id="JBHSIT010000006">
    <property type="protein sequence ID" value="MFC4910169.1"/>
    <property type="molecule type" value="Genomic_DNA"/>
</dbReference>
<dbReference type="Pfam" id="PF01370">
    <property type="entry name" value="Epimerase"/>
    <property type="match status" value="1"/>
</dbReference>
<dbReference type="InterPro" id="IPR036291">
    <property type="entry name" value="NAD(P)-bd_dom_sf"/>
</dbReference>
<sequence>MSPPGGGRRVVVGAAGFIGARLLDRLAREDRTVGAVTRGTPLVTARGPHPDVRDAEIVYYLATSVNPAIAEDRPDLVAADRAAFERLLDALAGFRRPPLVVLTGSGGAVYDPDVPPPYDERTTTRPRSAYGRAKLELESALRARAPAVPGLVLRLGNVYGPGQRTGTGQGVLAHWLRSIADRRPLRIYGDTAALRDYVYVDDVVDALVALRPDATPAPVLNIGSGEGVSLQTLLEVIRSVVGAELVLETRPARAFDRRDVALDIRLAASELGWRPRTTLAEGVALTWRELAARVATGANRGSE</sequence>
<evidence type="ECO:0000313" key="3">
    <source>
        <dbReference type="Proteomes" id="UP001595872"/>
    </source>
</evidence>
<accession>A0ABV9U2Z5</accession>
<dbReference type="PANTHER" id="PTHR43245:SF13">
    <property type="entry name" value="UDP-D-APIOSE_UDP-D-XYLOSE SYNTHASE 2"/>
    <property type="match status" value="1"/>
</dbReference>
<evidence type="ECO:0000313" key="2">
    <source>
        <dbReference type="EMBL" id="MFC4910169.1"/>
    </source>
</evidence>
<dbReference type="SUPFAM" id="SSF51735">
    <property type="entry name" value="NAD(P)-binding Rossmann-fold domains"/>
    <property type="match status" value="1"/>
</dbReference>
<keyword evidence="3" id="KW-1185">Reference proteome</keyword>
<organism evidence="2 3">
    <name type="scientific">Actinomadura gamaensis</name>
    <dbReference type="NCBI Taxonomy" id="1763541"/>
    <lineage>
        <taxon>Bacteria</taxon>
        <taxon>Bacillati</taxon>
        <taxon>Actinomycetota</taxon>
        <taxon>Actinomycetes</taxon>
        <taxon>Streptosporangiales</taxon>
        <taxon>Thermomonosporaceae</taxon>
        <taxon>Actinomadura</taxon>
    </lineage>
</organism>
<proteinExistence type="predicted"/>
<protein>
    <submittedName>
        <fullName evidence="2">NAD-dependent epimerase/dehydratase family protein</fullName>
    </submittedName>
</protein>
<dbReference type="InterPro" id="IPR001509">
    <property type="entry name" value="Epimerase_deHydtase"/>
</dbReference>
<evidence type="ECO:0000259" key="1">
    <source>
        <dbReference type="Pfam" id="PF01370"/>
    </source>
</evidence>
<reference evidence="3" key="1">
    <citation type="journal article" date="2019" name="Int. J. Syst. Evol. Microbiol.">
        <title>The Global Catalogue of Microorganisms (GCM) 10K type strain sequencing project: providing services to taxonomists for standard genome sequencing and annotation.</title>
        <authorList>
            <consortium name="The Broad Institute Genomics Platform"/>
            <consortium name="The Broad Institute Genome Sequencing Center for Infectious Disease"/>
            <person name="Wu L."/>
            <person name="Ma J."/>
        </authorList>
    </citation>
    <scope>NUCLEOTIDE SEQUENCE [LARGE SCALE GENOMIC DNA]</scope>
    <source>
        <strain evidence="3">KLKA75</strain>
    </source>
</reference>
<dbReference type="RefSeq" id="WP_378258253.1">
    <property type="nucleotide sequence ID" value="NZ_JBHSIT010000006.1"/>
</dbReference>
<name>A0ABV9U2Z5_9ACTN</name>
<dbReference type="PANTHER" id="PTHR43245">
    <property type="entry name" value="BIFUNCTIONAL POLYMYXIN RESISTANCE PROTEIN ARNA"/>
    <property type="match status" value="1"/>
</dbReference>
<gene>
    <name evidence="2" type="ORF">ACFPCY_22835</name>
</gene>
<dbReference type="Proteomes" id="UP001595872">
    <property type="component" value="Unassembled WGS sequence"/>
</dbReference>
<dbReference type="Gene3D" id="3.40.50.720">
    <property type="entry name" value="NAD(P)-binding Rossmann-like Domain"/>
    <property type="match status" value="1"/>
</dbReference>
<comment type="caution">
    <text evidence="2">The sequence shown here is derived from an EMBL/GenBank/DDBJ whole genome shotgun (WGS) entry which is preliminary data.</text>
</comment>